<sequence length="505" mass="56143">MGIHDDTLPVIEGYGCATCGAPLTVITAQGERTFLHPGHSPQDHDPDPVPLAQLANMQLMCDFCSAPHPVATFTFGNLDVAMSTDVAGMRMHNLGNSWAACEGCARLVEQRDPEGLTRRAHKRARRHHGHLAGARVLRPLHQALFAATPDTPVRRPLSSSDTARLASDTLSDAPAAPEFRSLRPQMLPKVRDRLVRFWRTSGRTYLLDLLANGETYKVPGHMFPGAPLDAPAALVDARNPEPLRQYTALMANHVENARIFWIDPDFTTLAAHAARDLPDVRIESVEMPAPDGLLIWHTPVYQPTGLQTGITVPIIAAQWGPVPGGVWITFYTPAEVLVQGRQLTEPEMQGLRERIGWLAPVSTGARLRFGQPYTPTSEQTRLMLCSLIATWILTTQPDAEITDEPADKATRKAYQRANRPAPLVRLVRLRRKQQPRRDASGDTPTRVYTRRWWVSGFFREQPWGPGRALRRRTYVRPHVKGPADAPLILSQQVHVLGDPKTQNKL</sequence>
<evidence type="ECO:0000313" key="2">
    <source>
        <dbReference type="EMBL" id="SCG15621.1"/>
    </source>
</evidence>
<dbReference type="AlphaFoldDB" id="A0A1C5G791"/>
<keyword evidence="3" id="KW-1185">Reference proteome</keyword>
<feature type="region of interest" description="Disordered" evidence="1">
    <location>
        <begin position="148"/>
        <end position="170"/>
    </location>
</feature>
<gene>
    <name evidence="2" type="ORF">GA0070610_1857</name>
</gene>
<protein>
    <submittedName>
        <fullName evidence="2">Uncharacterized protein</fullName>
    </submittedName>
</protein>
<reference evidence="2 3" key="1">
    <citation type="submission" date="2016-06" db="EMBL/GenBank/DDBJ databases">
        <authorList>
            <person name="Kjaerup R.B."/>
            <person name="Dalgaard T.S."/>
            <person name="Juul-Madsen H.R."/>
        </authorList>
    </citation>
    <scope>NUCLEOTIDE SEQUENCE [LARGE SCALE GENOMIC DNA]</scope>
    <source>
        <strain evidence="2 3">DSM 43913</strain>
    </source>
</reference>
<dbReference type="RefSeq" id="WP_157747100.1">
    <property type="nucleotide sequence ID" value="NZ_LT607733.1"/>
</dbReference>
<dbReference type="GeneID" id="95805815"/>
<name>A0A1C5G791_MICEH</name>
<evidence type="ECO:0000313" key="3">
    <source>
        <dbReference type="Proteomes" id="UP000198251"/>
    </source>
</evidence>
<proteinExistence type="predicted"/>
<dbReference type="Proteomes" id="UP000198251">
    <property type="component" value="Chromosome I"/>
</dbReference>
<evidence type="ECO:0000256" key="1">
    <source>
        <dbReference type="SAM" id="MobiDB-lite"/>
    </source>
</evidence>
<organism evidence="2 3">
    <name type="scientific">Micromonospora echinofusca</name>
    <dbReference type="NCBI Taxonomy" id="47858"/>
    <lineage>
        <taxon>Bacteria</taxon>
        <taxon>Bacillati</taxon>
        <taxon>Actinomycetota</taxon>
        <taxon>Actinomycetes</taxon>
        <taxon>Micromonosporales</taxon>
        <taxon>Micromonosporaceae</taxon>
        <taxon>Micromonospora</taxon>
    </lineage>
</organism>
<accession>A0A1C5G791</accession>
<dbReference type="EMBL" id="LT607733">
    <property type="protein sequence ID" value="SCG15621.1"/>
    <property type="molecule type" value="Genomic_DNA"/>
</dbReference>